<keyword evidence="2" id="KW-1185">Reference proteome</keyword>
<evidence type="ECO:0000313" key="1">
    <source>
        <dbReference type="EMBL" id="KAF3493433.1"/>
    </source>
</evidence>
<gene>
    <name evidence="1" type="ORF">DY000_02055853</name>
</gene>
<evidence type="ECO:0000313" key="2">
    <source>
        <dbReference type="Proteomes" id="UP000266723"/>
    </source>
</evidence>
<proteinExistence type="predicted"/>
<dbReference type="EMBL" id="QGKV02002055">
    <property type="protein sequence ID" value="KAF3493433.1"/>
    <property type="molecule type" value="Genomic_DNA"/>
</dbReference>
<protein>
    <submittedName>
        <fullName evidence="1">Uncharacterized protein</fullName>
    </submittedName>
</protein>
<name>A0ABQ7A6Y1_BRACR</name>
<comment type="caution">
    <text evidence="1">The sequence shown here is derived from an EMBL/GenBank/DDBJ whole genome shotgun (WGS) entry which is preliminary data.</text>
</comment>
<accession>A0ABQ7A6Y1</accession>
<reference evidence="1 2" key="1">
    <citation type="journal article" date="2020" name="BMC Genomics">
        <title>Intraspecific diversification of the crop wild relative Brassica cretica Lam. using demographic model selection.</title>
        <authorList>
            <person name="Kioukis A."/>
            <person name="Michalopoulou V.A."/>
            <person name="Briers L."/>
            <person name="Pirintsos S."/>
            <person name="Studholme D.J."/>
            <person name="Pavlidis P."/>
            <person name="Sarris P.F."/>
        </authorList>
    </citation>
    <scope>NUCLEOTIDE SEQUENCE [LARGE SCALE GENOMIC DNA]</scope>
    <source>
        <strain evidence="2">cv. PFS-1207/04</strain>
    </source>
</reference>
<organism evidence="1 2">
    <name type="scientific">Brassica cretica</name>
    <name type="common">Mustard</name>
    <dbReference type="NCBI Taxonomy" id="69181"/>
    <lineage>
        <taxon>Eukaryota</taxon>
        <taxon>Viridiplantae</taxon>
        <taxon>Streptophyta</taxon>
        <taxon>Embryophyta</taxon>
        <taxon>Tracheophyta</taxon>
        <taxon>Spermatophyta</taxon>
        <taxon>Magnoliopsida</taxon>
        <taxon>eudicotyledons</taxon>
        <taxon>Gunneridae</taxon>
        <taxon>Pentapetalae</taxon>
        <taxon>rosids</taxon>
        <taxon>malvids</taxon>
        <taxon>Brassicales</taxon>
        <taxon>Brassicaceae</taxon>
        <taxon>Brassiceae</taxon>
        <taxon>Brassica</taxon>
    </lineage>
</organism>
<dbReference type="Proteomes" id="UP000266723">
    <property type="component" value="Unassembled WGS sequence"/>
</dbReference>
<sequence length="76" mass="8545">MAKSLSLDDLKSDYIPGFEIRIIQLFPQVVARVLAAVPASPREELWESSRKAMVTPLTPAQQRRLVSNHLYLPTSP</sequence>